<evidence type="ECO:0000313" key="2">
    <source>
        <dbReference type="Proteomes" id="UP000326837"/>
    </source>
</evidence>
<sequence>MAKIPAKSDGSEPWYADGLQFTCTGCGDCCGGGPGYVWVNQAEIDAIAARMEMTPAAFEKKYVKQIGVRRSIKEKRNFDCVLLDSETRKCTVYEQRPRQCRTWPFWDSTIRTPEDWQATCDVCPGSGKGKLYSIETIQEQAAVIRI</sequence>
<evidence type="ECO:0000313" key="1">
    <source>
        <dbReference type="EMBL" id="BBO32660.1"/>
    </source>
</evidence>
<dbReference type="RefSeq" id="WP_152098587.1">
    <property type="nucleotide sequence ID" value="NZ_AP021861.1"/>
</dbReference>
<dbReference type="Proteomes" id="UP000326837">
    <property type="component" value="Chromosome"/>
</dbReference>
<dbReference type="EMBL" id="AP021861">
    <property type="protein sequence ID" value="BBO32660.1"/>
    <property type="molecule type" value="Genomic_DNA"/>
</dbReference>
<keyword evidence="2" id="KW-1185">Reference proteome</keyword>
<dbReference type="PANTHER" id="PTHR35866">
    <property type="entry name" value="PUTATIVE-RELATED"/>
    <property type="match status" value="1"/>
</dbReference>
<accession>A0A5K7X7R2</accession>
<evidence type="ECO:0008006" key="3">
    <source>
        <dbReference type="Google" id="ProtNLM"/>
    </source>
</evidence>
<organism evidence="1 2">
    <name type="scientific">Lacipirellula parvula</name>
    <dbReference type="NCBI Taxonomy" id="2650471"/>
    <lineage>
        <taxon>Bacteria</taxon>
        <taxon>Pseudomonadati</taxon>
        <taxon>Planctomycetota</taxon>
        <taxon>Planctomycetia</taxon>
        <taxon>Pirellulales</taxon>
        <taxon>Lacipirellulaceae</taxon>
        <taxon>Lacipirellula</taxon>
    </lineage>
</organism>
<dbReference type="AlphaFoldDB" id="A0A5K7X7R2"/>
<name>A0A5K7X7R2_9BACT</name>
<reference evidence="2" key="1">
    <citation type="submission" date="2019-10" db="EMBL/GenBank/DDBJ databases">
        <title>Lacipirellula parvula gen. nov., sp. nov., representing a lineage of planctomycetes widespread in freshwater anoxic habitats, and description of the family Lacipirellulaceae.</title>
        <authorList>
            <person name="Dedysh S.N."/>
            <person name="Kulichevskaya I.S."/>
            <person name="Beletsky A.V."/>
            <person name="Rakitin A.L."/>
            <person name="Mardanov A.V."/>
            <person name="Ivanova A.A."/>
            <person name="Saltykova V.X."/>
            <person name="Rijpstra W.I.C."/>
            <person name="Sinninghe Damste J.S."/>
            <person name="Ravin N.V."/>
        </authorList>
    </citation>
    <scope>NUCLEOTIDE SEQUENCE [LARGE SCALE GENOMIC DNA]</scope>
    <source>
        <strain evidence="2">PX69</strain>
    </source>
</reference>
<dbReference type="InterPro" id="IPR005358">
    <property type="entry name" value="Puta_zinc/iron-chelating_dom"/>
</dbReference>
<dbReference type="PANTHER" id="PTHR35866:SF1">
    <property type="entry name" value="YKGJ FAMILY CYSTEINE CLUSTER PROTEIN"/>
    <property type="match status" value="1"/>
</dbReference>
<proteinExistence type="predicted"/>
<protein>
    <recommendedName>
        <fullName evidence="3">Flagellin N-methylase</fullName>
    </recommendedName>
</protein>
<dbReference type="KEGG" id="lpav:PLANPX_2272"/>
<dbReference type="Pfam" id="PF03692">
    <property type="entry name" value="CxxCxxCC"/>
    <property type="match status" value="1"/>
</dbReference>
<gene>
    <name evidence="1" type="ORF">PLANPX_2272</name>
</gene>